<keyword evidence="3 10" id="KW-0560">Oxidoreductase</keyword>
<dbReference type="PRINTS" id="PR01397">
    <property type="entry name" value="DHBDHDRGNASE"/>
</dbReference>
<dbReference type="NCBIfam" id="TIGR04316">
    <property type="entry name" value="dhbA_paeA"/>
    <property type="match status" value="1"/>
</dbReference>
<dbReference type="EC" id="1.3.1.28" evidence="6 8"/>
<dbReference type="Gene3D" id="3.40.50.720">
    <property type="entry name" value="NAD(P)-binding Rossmann-like Domain"/>
    <property type="match status" value="1"/>
</dbReference>
<dbReference type="SUPFAM" id="SSF51735">
    <property type="entry name" value="NAD(P)-binding Rossmann-fold domains"/>
    <property type="match status" value="1"/>
</dbReference>
<comment type="caution">
    <text evidence="10">The sequence shown here is derived from an EMBL/GenBank/DDBJ whole genome shotgun (WGS) entry which is preliminary data.</text>
</comment>
<dbReference type="GO" id="GO:0008667">
    <property type="term" value="F:2,3-dihydro-2,3-dihydroxybenzoate dehydrogenase activity"/>
    <property type="evidence" value="ECO:0007669"/>
    <property type="project" value="UniProtKB-UniRule"/>
</dbReference>
<dbReference type="InterPro" id="IPR036291">
    <property type="entry name" value="NAD(P)-bd_dom_sf"/>
</dbReference>
<name>A0AAW7NF86_BACCE</name>
<dbReference type="AlphaFoldDB" id="A0AAW7NF86"/>
<evidence type="ECO:0000256" key="6">
    <source>
        <dbReference type="ARBA" id="ARBA00066334"/>
    </source>
</evidence>
<dbReference type="GO" id="GO:0019290">
    <property type="term" value="P:siderophore biosynthetic process"/>
    <property type="evidence" value="ECO:0007669"/>
    <property type="project" value="InterPro"/>
</dbReference>
<dbReference type="InterPro" id="IPR003560">
    <property type="entry name" value="DHB_DH"/>
</dbReference>
<evidence type="ECO:0000256" key="8">
    <source>
        <dbReference type="NCBIfam" id="TIGR04316"/>
    </source>
</evidence>
<evidence type="ECO:0000256" key="2">
    <source>
        <dbReference type="ARBA" id="ARBA00006484"/>
    </source>
</evidence>
<dbReference type="RefSeq" id="WP_044796708.1">
    <property type="nucleotide sequence ID" value="NZ_CP125992.1"/>
</dbReference>
<dbReference type="InterPro" id="IPR002347">
    <property type="entry name" value="SDR_fam"/>
</dbReference>
<evidence type="ECO:0000256" key="3">
    <source>
        <dbReference type="ARBA" id="ARBA00023002"/>
    </source>
</evidence>
<evidence type="ECO:0000256" key="4">
    <source>
        <dbReference type="ARBA" id="ARBA00023027"/>
    </source>
</evidence>
<reference evidence="10" key="1">
    <citation type="submission" date="2023-07" db="EMBL/GenBank/DDBJ databases">
        <title>Complete genome sequence of Bacillus cereus SRCM126073 isolated from soil.</title>
        <authorList>
            <person name="Yang H.-G."/>
            <person name="Ryu M.-S."/>
            <person name="Ha G.-S."/>
            <person name="Yang H.-J."/>
            <person name="Jeong D.-Y."/>
        </authorList>
    </citation>
    <scope>NUCLEOTIDE SEQUENCE</scope>
    <source>
        <strain evidence="10">SRCM126073</strain>
    </source>
</reference>
<gene>
    <name evidence="10" type="ORF">QYM23_08950</name>
</gene>
<proteinExistence type="inferred from homology"/>
<accession>A0AAW7NF86</accession>
<evidence type="ECO:0000256" key="1">
    <source>
        <dbReference type="ARBA" id="ARBA00004924"/>
    </source>
</evidence>
<dbReference type="PANTHER" id="PTHR42760">
    <property type="entry name" value="SHORT-CHAIN DEHYDROGENASES/REDUCTASES FAMILY MEMBER"/>
    <property type="match status" value="1"/>
</dbReference>
<dbReference type="PANTHER" id="PTHR42760:SF115">
    <property type="entry name" value="3-OXOACYL-[ACYL-CARRIER-PROTEIN] REDUCTASE FABG"/>
    <property type="match status" value="1"/>
</dbReference>
<dbReference type="PRINTS" id="PR00080">
    <property type="entry name" value="SDRFAMILY"/>
</dbReference>
<evidence type="ECO:0000256" key="9">
    <source>
        <dbReference type="RuleBase" id="RU000363"/>
    </source>
</evidence>
<dbReference type="PROSITE" id="PS00061">
    <property type="entry name" value="ADH_SHORT"/>
    <property type="match status" value="1"/>
</dbReference>
<comment type="catalytic activity">
    <reaction evidence="5">
        <text>(2S,3S)-2,3-dihydroxy-2,3-dihydrobenzoate + NAD(+) = 2,3-dihydroxybenzoate + NADH + H(+)</text>
        <dbReference type="Rhea" id="RHEA:23824"/>
        <dbReference type="ChEBI" id="CHEBI:15378"/>
        <dbReference type="ChEBI" id="CHEBI:36654"/>
        <dbReference type="ChEBI" id="CHEBI:57540"/>
        <dbReference type="ChEBI" id="CHEBI:57945"/>
        <dbReference type="ChEBI" id="CHEBI:58764"/>
        <dbReference type="EC" id="1.3.1.28"/>
    </reaction>
</comment>
<protein>
    <recommendedName>
        <fullName evidence="7 8">2,3-dihydro-2,3-dihydroxybenzoate dehydrogenase</fullName>
        <ecNumber evidence="6 8">1.3.1.28</ecNumber>
    </recommendedName>
</protein>
<evidence type="ECO:0000256" key="7">
    <source>
        <dbReference type="ARBA" id="ARBA00067530"/>
    </source>
</evidence>
<dbReference type="NCBIfam" id="NF006074">
    <property type="entry name" value="PRK08220.1"/>
    <property type="match status" value="1"/>
</dbReference>
<evidence type="ECO:0000313" key="11">
    <source>
        <dbReference type="Proteomes" id="UP001175137"/>
    </source>
</evidence>
<dbReference type="Pfam" id="PF00106">
    <property type="entry name" value="adh_short"/>
    <property type="match status" value="1"/>
</dbReference>
<keyword evidence="4" id="KW-0520">NAD</keyword>
<evidence type="ECO:0000256" key="5">
    <source>
        <dbReference type="ARBA" id="ARBA00052874"/>
    </source>
</evidence>
<dbReference type="Proteomes" id="UP001175137">
    <property type="component" value="Unassembled WGS sequence"/>
</dbReference>
<dbReference type="GO" id="GO:0016616">
    <property type="term" value="F:oxidoreductase activity, acting on the CH-OH group of donors, NAD or NADP as acceptor"/>
    <property type="evidence" value="ECO:0007669"/>
    <property type="project" value="TreeGrafter"/>
</dbReference>
<dbReference type="EMBL" id="JAUIQW010000001">
    <property type="protein sequence ID" value="MDN4872984.1"/>
    <property type="molecule type" value="Genomic_DNA"/>
</dbReference>
<evidence type="ECO:0000313" key="10">
    <source>
        <dbReference type="EMBL" id="MDN4872984.1"/>
    </source>
</evidence>
<dbReference type="FunFam" id="3.40.50.720:FF:000160">
    <property type="entry name" value="2,3-dihydro-2,3-dihydroxybenzoate dehydrogenase"/>
    <property type="match status" value="1"/>
</dbReference>
<dbReference type="InterPro" id="IPR020904">
    <property type="entry name" value="Sc_DH/Rdtase_CS"/>
</dbReference>
<comment type="pathway">
    <text evidence="1">Siderophore biosynthesis.</text>
</comment>
<comment type="similarity">
    <text evidence="2 9">Belongs to the short-chain dehydrogenases/reductases (SDR) family.</text>
</comment>
<sequence length="258" mass="27963">MQLEGKVAVVTGAAQGIGKAIVEKLAQSGAHIAAIDNDACKLNLMVEEMRRKNYIVRTYNIDVSDSSLVDKTIKDIEENMGNIQSLINVAGILHIGSIENLTDEKWDETFKINTMGVVYTSRSVISYMKDRKEGSIVTIGSNSMQVPRIGLAAYAASKAAIMSFTKTMGLEMAKYNIRCNIVSPGSTNTKMLGLLINDENKYSDIIAGSLKNYKIGIPLQKIAEPSDISNVVHFLVSDLSNHITMQNICVDGGATLGV</sequence>
<organism evidence="10 11">
    <name type="scientific">Bacillus cereus</name>
    <dbReference type="NCBI Taxonomy" id="1396"/>
    <lineage>
        <taxon>Bacteria</taxon>
        <taxon>Bacillati</taxon>
        <taxon>Bacillota</taxon>
        <taxon>Bacilli</taxon>
        <taxon>Bacillales</taxon>
        <taxon>Bacillaceae</taxon>
        <taxon>Bacillus</taxon>
        <taxon>Bacillus cereus group</taxon>
    </lineage>
</organism>